<sequence length="57" mass="6342">MARVAKFSHGYGALSRIIREALLTGLRDIGMKWRGYAFKGRVSKLGLAFPKATLSSW</sequence>
<evidence type="ECO:0000313" key="2">
    <source>
        <dbReference type="Proteomes" id="UP000093080"/>
    </source>
</evidence>
<dbReference type="STRING" id="1156395.DBT_2033"/>
<name>A0A1B9F3J2_9BACT</name>
<dbReference type="Proteomes" id="UP000093080">
    <property type="component" value="Unassembled WGS sequence"/>
</dbReference>
<proteinExistence type="predicted"/>
<dbReference type="EMBL" id="MAGO01000011">
    <property type="protein sequence ID" value="OCC14492.1"/>
    <property type="molecule type" value="Genomic_DNA"/>
</dbReference>
<dbReference type="AlphaFoldDB" id="A0A1B9F3J2"/>
<accession>A0A1B9F3J2</accession>
<keyword evidence="2" id="KW-1185">Reference proteome</keyword>
<reference evidence="1 2" key="1">
    <citation type="submission" date="2016-06" db="EMBL/GenBank/DDBJ databases">
        <title>Respiratory ammonification of nitrate coupled to the oxidation of elemental sulfur in deep-sea autotrophic thermophilic bacteria.</title>
        <authorList>
            <person name="Slobodkina G.B."/>
            <person name="Mardanov A.V."/>
            <person name="Ravin N.V."/>
            <person name="Frolova A.A."/>
            <person name="Viryasiv M.B."/>
            <person name="Chernyh N.A."/>
            <person name="Bonch-Osmolovskaya E.A."/>
            <person name="Slobodkin A.I."/>
        </authorList>
    </citation>
    <scope>NUCLEOTIDE SEQUENCE [LARGE SCALE GENOMIC DNA]</scope>
    <source>
        <strain evidence="1 2">S69</strain>
    </source>
</reference>
<organism evidence="1 2">
    <name type="scientific">Dissulfuribacter thermophilus</name>
    <dbReference type="NCBI Taxonomy" id="1156395"/>
    <lineage>
        <taxon>Bacteria</taxon>
        <taxon>Pseudomonadati</taxon>
        <taxon>Thermodesulfobacteriota</taxon>
        <taxon>Dissulfuribacteria</taxon>
        <taxon>Dissulfuribacterales</taxon>
        <taxon>Dissulfuribacteraceae</taxon>
        <taxon>Dissulfuribacter</taxon>
    </lineage>
</organism>
<protein>
    <submittedName>
        <fullName evidence="1">Uncharacterized protein</fullName>
    </submittedName>
</protein>
<comment type="caution">
    <text evidence="1">The sequence shown here is derived from an EMBL/GenBank/DDBJ whole genome shotgun (WGS) entry which is preliminary data.</text>
</comment>
<evidence type="ECO:0000313" key="1">
    <source>
        <dbReference type="EMBL" id="OCC14492.1"/>
    </source>
</evidence>
<gene>
    <name evidence="1" type="ORF">DBT_2033</name>
</gene>